<dbReference type="Proteomes" id="UP000193642">
    <property type="component" value="Unassembled WGS sequence"/>
</dbReference>
<dbReference type="EMBL" id="MCGO01000023">
    <property type="protein sequence ID" value="ORY44074.1"/>
    <property type="molecule type" value="Genomic_DNA"/>
</dbReference>
<evidence type="ECO:0000313" key="1">
    <source>
        <dbReference type="EMBL" id="ORY44074.1"/>
    </source>
</evidence>
<proteinExistence type="predicted"/>
<accession>A0A1Y2CB49</accession>
<protein>
    <submittedName>
        <fullName evidence="1">Uncharacterized protein</fullName>
    </submittedName>
</protein>
<evidence type="ECO:0000313" key="2">
    <source>
        <dbReference type="Proteomes" id="UP000193642"/>
    </source>
</evidence>
<reference evidence="1 2" key="1">
    <citation type="submission" date="2016-07" db="EMBL/GenBank/DDBJ databases">
        <title>Pervasive Adenine N6-methylation of Active Genes in Fungi.</title>
        <authorList>
            <consortium name="DOE Joint Genome Institute"/>
            <person name="Mondo S.J."/>
            <person name="Dannebaum R.O."/>
            <person name="Kuo R.C."/>
            <person name="Labutti K."/>
            <person name="Haridas S."/>
            <person name="Kuo A."/>
            <person name="Salamov A."/>
            <person name="Ahrendt S.R."/>
            <person name="Lipzen A."/>
            <person name="Sullivan W."/>
            <person name="Andreopoulos W.B."/>
            <person name="Clum A."/>
            <person name="Lindquist E."/>
            <person name="Daum C."/>
            <person name="Ramamoorthy G.K."/>
            <person name="Gryganskyi A."/>
            <person name="Culley D."/>
            <person name="Magnuson J.K."/>
            <person name="James T.Y."/>
            <person name="O'Malley M.A."/>
            <person name="Stajich J.E."/>
            <person name="Spatafora J.W."/>
            <person name="Visel A."/>
            <person name="Grigoriev I.V."/>
        </authorList>
    </citation>
    <scope>NUCLEOTIDE SEQUENCE [LARGE SCALE GENOMIC DNA]</scope>
    <source>
        <strain evidence="1 2">JEL800</strain>
    </source>
</reference>
<gene>
    <name evidence="1" type="ORF">BCR33DRAFT_785320</name>
</gene>
<sequence length="161" mass="18008">MPGNQLANPIKDHLEAFVSLIPLAKDNASIPKELEQQIQLINELKVAHEARLVELKAATKAAQVDINMNQGKLFQKSKNKPNNKEERKLVLQQAEILERETKIAQESVLLETQSRLDTLKLKASSFASTRAELTNIFSKILLLSPKPDEKYASNLLTRAVA</sequence>
<keyword evidence="2" id="KW-1185">Reference proteome</keyword>
<dbReference type="AlphaFoldDB" id="A0A1Y2CB49"/>
<organism evidence="1 2">
    <name type="scientific">Rhizoclosmatium globosum</name>
    <dbReference type="NCBI Taxonomy" id="329046"/>
    <lineage>
        <taxon>Eukaryota</taxon>
        <taxon>Fungi</taxon>
        <taxon>Fungi incertae sedis</taxon>
        <taxon>Chytridiomycota</taxon>
        <taxon>Chytridiomycota incertae sedis</taxon>
        <taxon>Chytridiomycetes</taxon>
        <taxon>Chytridiales</taxon>
        <taxon>Chytriomycetaceae</taxon>
        <taxon>Rhizoclosmatium</taxon>
    </lineage>
</organism>
<name>A0A1Y2CB49_9FUNG</name>
<comment type="caution">
    <text evidence="1">The sequence shown here is derived from an EMBL/GenBank/DDBJ whole genome shotgun (WGS) entry which is preliminary data.</text>
</comment>